<organism evidence="1 2">
    <name type="scientific">Thalassotalea loyana</name>
    <dbReference type="NCBI Taxonomy" id="280483"/>
    <lineage>
        <taxon>Bacteria</taxon>
        <taxon>Pseudomonadati</taxon>
        <taxon>Pseudomonadota</taxon>
        <taxon>Gammaproteobacteria</taxon>
        <taxon>Alteromonadales</taxon>
        <taxon>Colwelliaceae</taxon>
        <taxon>Thalassotalea</taxon>
    </lineage>
</organism>
<evidence type="ECO:0008006" key="3">
    <source>
        <dbReference type="Google" id="ProtNLM"/>
    </source>
</evidence>
<dbReference type="Proteomes" id="UP001157134">
    <property type="component" value="Unassembled WGS sequence"/>
</dbReference>
<dbReference type="RefSeq" id="WP_284300592.1">
    <property type="nucleotide sequence ID" value="NZ_BSSV01000008.1"/>
</dbReference>
<dbReference type="EMBL" id="BSSV01000008">
    <property type="protein sequence ID" value="GLX86995.1"/>
    <property type="molecule type" value="Genomic_DNA"/>
</dbReference>
<evidence type="ECO:0000313" key="2">
    <source>
        <dbReference type="Proteomes" id="UP001157134"/>
    </source>
</evidence>
<protein>
    <recommendedName>
        <fullName evidence="3">DUF2326 domain-containing protein</fullName>
    </recommendedName>
</protein>
<accession>A0ABQ6HJ44</accession>
<keyword evidence="2" id="KW-1185">Reference proteome</keyword>
<sequence>MTAKIDAGKCIELFIKYKDVVFTLIDEMDFSEANYGVNLDLYNYECRKLIKLVGKVDPADAKRLAIAFEIDNLRHNGLIVGVDKKPNANKITFQTFFIDLFRHLDNKRVKSLSNSDYETIRVEFLSLLETFKRISITNESNEFTEAYETLTQKLTDTLVLIKRNTDSLRGSAARLSEYIDKLDNDKAEPHSNPAIQKLEELTKLYERKVIPSIEFLNPNQPMEGGNTFVRLIRQIEDLLNEQQPKLAAYIQYRHIAITSYHKDIKEIQRALLSYYKRHKRSRDIFNAIEITFNKLKSESYQLHDGKMINNKIPLSNVDSVIIKNNKLHGIKSFSNSFNAKICWDEENSISDLKELIRVFKENRALETVNKSITPSIKNEDLAEKRDKKRRQIRIVQLVNSLEMDVSYYDIFESIHHLLSNSIDDYQLIDGIHGYRSFMAKPDIKRRLNQTRDGVAVKYGNYEYRYWRRSLEQRQEA</sequence>
<proteinExistence type="predicted"/>
<name>A0ABQ6HJ44_9GAMM</name>
<comment type="caution">
    <text evidence="1">The sequence shown here is derived from an EMBL/GenBank/DDBJ whole genome shotgun (WGS) entry which is preliminary data.</text>
</comment>
<gene>
    <name evidence="1" type="ORF">tloyanaT_32480</name>
</gene>
<reference evidence="1 2" key="1">
    <citation type="submission" date="2023-03" db="EMBL/GenBank/DDBJ databases">
        <title>Thalassotalea loyana LMG 22536T draft genome sequence.</title>
        <authorList>
            <person name="Sawabe T."/>
        </authorList>
    </citation>
    <scope>NUCLEOTIDE SEQUENCE [LARGE SCALE GENOMIC DNA]</scope>
    <source>
        <strain evidence="1 2">LMG 22536</strain>
    </source>
</reference>
<evidence type="ECO:0000313" key="1">
    <source>
        <dbReference type="EMBL" id="GLX86995.1"/>
    </source>
</evidence>